<feature type="active site" description="Proton acceptor" evidence="3">
    <location>
        <position position="186"/>
    </location>
</feature>
<dbReference type="GO" id="GO:0030170">
    <property type="term" value="F:pyridoxal phosphate binding"/>
    <property type="evidence" value="ECO:0007669"/>
    <property type="project" value="TreeGrafter"/>
</dbReference>
<gene>
    <name evidence="6" type="ORF">DES53_11695</name>
</gene>
<dbReference type="InterPro" id="IPR015422">
    <property type="entry name" value="PyrdxlP-dep_Trfase_small"/>
</dbReference>
<dbReference type="AlphaFoldDB" id="A0A366H456"/>
<proteinExistence type="inferred from homology"/>
<feature type="modified residue" description="N6-(pyridoxal phosphate)lysine" evidence="4">
    <location>
        <position position="186"/>
    </location>
</feature>
<evidence type="ECO:0000313" key="7">
    <source>
        <dbReference type="Proteomes" id="UP000253426"/>
    </source>
</evidence>
<dbReference type="Proteomes" id="UP000253426">
    <property type="component" value="Unassembled WGS sequence"/>
</dbReference>
<dbReference type="Pfam" id="PF01041">
    <property type="entry name" value="DegT_DnrJ_EryC1"/>
    <property type="match status" value="1"/>
</dbReference>
<dbReference type="RefSeq" id="WP_113961884.1">
    <property type="nucleotide sequence ID" value="NZ_QNRR01000016.1"/>
</dbReference>
<dbReference type="GO" id="GO:0008483">
    <property type="term" value="F:transaminase activity"/>
    <property type="evidence" value="ECO:0007669"/>
    <property type="project" value="TreeGrafter"/>
</dbReference>
<dbReference type="PIRSF" id="PIRSF000390">
    <property type="entry name" value="PLP_StrS"/>
    <property type="match status" value="1"/>
</dbReference>
<keyword evidence="1 4" id="KW-0663">Pyridoxal phosphate</keyword>
<evidence type="ECO:0000256" key="1">
    <source>
        <dbReference type="ARBA" id="ARBA00022898"/>
    </source>
</evidence>
<dbReference type="InterPro" id="IPR015424">
    <property type="entry name" value="PyrdxlP-dep_Trfase"/>
</dbReference>
<evidence type="ECO:0000256" key="3">
    <source>
        <dbReference type="PIRSR" id="PIRSR000390-1"/>
    </source>
</evidence>
<dbReference type="PANTHER" id="PTHR30244">
    <property type="entry name" value="TRANSAMINASE"/>
    <property type="match status" value="1"/>
</dbReference>
<dbReference type="PANTHER" id="PTHR30244:SF36">
    <property type="entry name" value="3-OXO-GLUCOSE-6-PHOSPHATE:GLUTAMATE AMINOTRANSFERASE"/>
    <property type="match status" value="1"/>
</dbReference>
<dbReference type="InterPro" id="IPR000653">
    <property type="entry name" value="DegT/StrS_aminotransferase"/>
</dbReference>
<name>A0A366H456_9BACT</name>
<dbReference type="InterPro" id="IPR015421">
    <property type="entry name" value="PyrdxlP-dep_Trfase_major"/>
</dbReference>
<dbReference type="GO" id="GO:0000271">
    <property type="term" value="P:polysaccharide biosynthetic process"/>
    <property type="evidence" value="ECO:0007669"/>
    <property type="project" value="TreeGrafter"/>
</dbReference>
<evidence type="ECO:0000256" key="4">
    <source>
        <dbReference type="PIRSR" id="PIRSR000390-2"/>
    </source>
</evidence>
<dbReference type="SUPFAM" id="SSF53383">
    <property type="entry name" value="PLP-dependent transferases"/>
    <property type="match status" value="1"/>
</dbReference>
<keyword evidence="7" id="KW-1185">Reference proteome</keyword>
<organism evidence="6 7">
    <name type="scientific">Roseimicrobium gellanilyticum</name>
    <dbReference type="NCBI Taxonomy" id="748857"/>
    <lineage>
        <taxon>Bacteria</taxon>
        <taxon>Pseudomonadati</taxon>
        <taxon>Verrucomicrobiota</taxon>
        <taxon>Verrucomicrobiia</taxon>
        <taxon>Verrucomicrobiales</taxon>
        <taxon>Verrucomicrobiaceae</taxon>
        <taxon>Roseimicrobium</taxon>
    </lineage>
</organism>
<dbReference type="EMBL" id="QNRR01000016">
    <property type="protein sequence ID" value="RBP36656.1"/>
    <property type="molecule type" value="Genomic_DNA"/>
</dbReference>
<protein>
    <submittedName>
        <fullName evidence="6">dTDP-4-amino-4,6-dideoxygalactose transaminase</fullName>
    </submittedName>
</protein>
<evidence type="ECO:0000313" key="6">
    <source>
        <dbReference type="EMBL" id="RBP36656.1"/>
    </source>
</evidence>
<dbReference type="Gene3D" id="3.90.1150.10">
    <property type="entry name" value="Aspartate Aminotransferase, domain 1"/>
    <property type="match status" value="1"/>
</dbReference>
<comment type="similarity">
    <text evidence="2 5">Belongs to the DegT/DnrJ/EryC1 family.</text>
</comment>
<reference evidence="6 7" key="1">
    <citation type="submission" date="2018-06" db="EMBL/GenBank/DDBJ databases">
        <title>Genomic Encyclopedia of Type Strains, Phase IV (KMG-IV): sequencing the most valuable type-strain genomes for metagenomic binning, comparative biology and taxonomic classification.</title>
        <authorList>
            <person name="Goeker M."/>
        </authorList>
    </citation>
    <scope>NUCLEOTIDE SEQUENCE [LARGE SCALE GENOMIC DNA]</scope>
    <source>
        <strain evidence="6 7">DSM 25532</strain>
    </source>
</reference>
<sequence>MPVPLLDVNAQNYPLHDGFSAAFERVFKTGHFIMGEEIAAFEREVLPITGASHALSLSSGTDAILLALMALEIGPGDEVLCPAFTFFATAGCVSRVGATPVFVDVLPDSFNIDIVDARAKLTSKTRAIIPVHLFGQCADMEAVMELANQHSLYVIEDAAQAIGAARHGTLAGSIGHFGCYSFFPSKNLGGLGDGGLLVANDNDLALRAKSLRNHGMEPKYYHSHIGGNFRMDALQAAFLRVKLPHYASYTEKRQANAAFYQEHLAKLPGVSFSSEASGTRLVLPQCGEGNTHIWNQFTLRVTGGRRDALKQHLLDRKIGCEIYYPVTLDQQACFAHLPESSLRGCEVSHRHAEEVLSIPIYSELNEPQKFEVVEAIAAFLN</sequence>
<dbReference type="CDD" id="cd00616">
    <property type="entry name" value="AHBA_syn"/>
    <property type="match status" value="1"/>
</dbReference>
<comment type="caution">
    <text evidence="6">The sequence shown here is derived from an EMBL/GenBank/DDBJ whole genome shotgun (WGS) entry which is preliminary data.</text>
</comment>
<accession>A0A366H456</accession>
<evidence type="ECO:0000256" key="2">
    <source>
        <dbReference type="ARBA" id="ARBA00037999"/>
    </source>
</evidence>
<dbReference type="Gene3D" id="3.40.640.10">
    <property type="entry name" value="Type I PLP-dependent aspartate aminotransferase-like (Major domain)"/>
    <property type="match status" value="1"/>
</dbReference>
<dbReference type="OrthoDB" id="9810913at2"/>
<evidence type="ECO:0000256" key="5">
    <source>
        <dbReference type="RuleBase" id="RU004508"/>
    </source>
</evidence>